<accession>A0ABV1NTG3</accession>
<evidence type="ECO:0000313" key="2">
    <source>
        <dbReference type="EMBL" id="MEQ7845777.1"/>
    </source>
</evidence>
<name>A0ABV1NTG3_9ACTN</name>
<dbReference type="RefSeq" id="WP_349803473.1">
    <property type="nucleotide sequence ID" value="NZ_JBEGDP010000001.1"/>
</dbReference>
<dbReference type="Proteomes" id="UP001482520">
    <property type="component" value="Unassembled WGS sequence"/>
</dbReference>
<comment type="caution">
    <text evidence="2">The sequence shown here is derived from an EMBL/GenBank/DDBJ whole genome shotgun (WGS) entry which is preliminary data.</text>
</comment>
<feature type="region of interest" description="Disordered" evidence="1">
    <location>
        <begin position="91"/>
        <end position="124"/>
    </location>
</feature>
<protein>
    <submittedName>
        <fullName evidence="2">Uncharacterized protein</fullName>
    </submittedName>
</protein>
<gene>
    <name evidence="2" type="ORF">V6R90_00705</name>
</gene>
<reference evidence="2 3" key="1">
    <citation type="submission" date="2024-02" db="EMBL/GenBank/DDBJ databases">
        <title>Full genome sequence of Nocardioides kribbensis.</title>
        <authorList>
            <person name="Poletto B.L."/>
            <person name="Silva G."/>
            <person name="Galante D."/>
            <person name="Campos K.R."/>
            <person name="Santos M.B.N."/>
            <person name="Sacchi C.T."/>
        </authorList>
    </citation>
    <scope>NUCLEOTIDE SEQUENCE [LARGE SCALE GENOMIC DNA]</scope>
    <source>
        <strain evidence="2 3">O4R</strain>
    </source>
</reference>
<evidence type="ECO:0000256" key="1">
    <source>
        <dbReference type="SAM" id="MobiDB-lite"/>
    </source>
</evidence>
<evidence type="ECO:0000313" key="3">
    <source>
        <dbReference type="Proteomes" id="UP001482520"/>
    </source>
</evidence>
<dbReference type="EMBL" id="JBEGDP010000001">
    <property type="protein sequence ID" value="MEQ7845777.1"/>
    <property type="molecule type" value="Genomic_DNA"/>
</dbReference>
<proteinExistence type="predicted"/>
<keyword evidence="3" id="KW-1185">Reference proteome</keyword>
<organism evidence="2 3">
    <name type="scientific">Nocardioides kribbensis</name>
    <dbReference type="NCBI Taxonomy" id="305517"/>
    <lineage>
        <taxon>Bacteria</taxon>
        <taxon>Bacillati</taxon>
        <taxon>Actinomycetota</taxon>
        <taxon>Actinomycetes</taxon>
        <taxon>Propionibacteriales</taxon>
        <taxon>Nocardioidaceae</taxon>
        <taxon>Nocardioides</taxon>
    </lineage>
</organism>
<sequence>MSSSWIGKAKDGWKRTERFRAGLKAGLKTGTLVAGSVRAIGTAPVPDQPNFSRTDDTPIARRIEREGVTRLKDYGTYEVSRLADQQRQLVDDLPKRAAAHRTSRAVQADRSRGSSGRRSPGRAR</sequence>